<proteinExistence type="predicted"/>
<evidence type="ECO:0000256" key="3">
    <source>
        <dbReference type="ARBA" id="ARBA00022692"/>
    </source>
</evidence>
<dbReference type="InterPro" id="IPR037272">
    <property type="entry name" value="SNS_sf"/>
</dbReference>
<dbReference type="Proteomes" id="UP001054902">
    <property type="component" value="Unassembled WGS sequence"/>
</dbReference>
<feature type="transmembrane region" description="Helical" evidence="6">
    <location>
        <begin position="237"/>
        <end position="257"/>
    </location>
</feature>
<feature type="transmembrane region" description="Helical" evidence="6">
    <location>
        <begin position="12"/>
        <end position="32"/>
    </location>
</feature>
<gene>
    <name evidence="7" type="ORF">CTEN210_07487</name>
</gene>
<evidence type="ECO:0000256" key="1">
    <source>
        <dbReference type="ARBA" id="ARBA00004141"/>
    </source>
</evidence>
<accession>A0AAD3CRS6</accession>
<dbReference type="SUPFAM" id="SSF161070">
    <property type="entry name" value="SNF-like"/>
    <property type="match status" value="1"/>
</dbReference>
<evidence type="ECO:0000313" key="8">
    <source>
        <dbReference type="Proteomes" id="UP001054902"/>
    </source>
</evidence>
<comment type="subcellular location">
    <subcellularLocation>
        <location evidence="1">Membrane</location>
        <topology evidence="1">Multi-pass membrane protein</topology>
    </subcellularLocation>
</comment>
<keyword evidence="3 6" id="KW-0812">Transmembrane</keyword>
<evidence type="ECO:0000256" key="4">
    <source>
        <dbReference type="ARBA" id="ARBA00022989"/>
    </source>
</evidence>
<dbReference type="GO" id="GO:0005886">
    <property type="term" value="C:plasma membrane"/>
    <property type="evidence" value="ECO:0007669"/>
    <property type="project" value="TreeGrafter"/>
</dbReference>
<dbReference type="EMBL" id="BLLK01000045">
    <property type="protein sequence ID" value="GFH51011.1"/>
    <property type="molecule type" value="Genomic_DNA"/>
</dbReference>
<feature type="transmembrane region" description="Helical" evidence="6">
    <location>
        <begin position="370"/>
        <end position="389"/>
    </location>
</feature>
<feature type="transmembrane region" description="Helical" evidence="6">
    <location>
        <begin position="434"/>
        <end position="456"/>
    </location>
</feature>
<feature type="transmembrane region" description="Helical" evidence="6">
    <location>
        <begin position="269"/>
        <end position="294"/>
    </location>
</feature>
<dbReference type="PROSITE" id="PS50267">
    <property type="entry name" value="NA_NEUROTRAN_SYMP_3"/>
    <property type="match status" value="1"/>
</dbReference>
<feature type="transmembrane region" description="Helical" evidence="6">
    <location>
        <begin position="87"/>
        <end position="104"/>
    </location>
</feature>
<keyword evidence="8" id="KW-1185">Reference proteome</keyword>
<feature type="transmembrane region" description="Helical" evidence="6">
    <location>
        <begin position="187"/>
        <end position="206"/>
    </location>
</feature>
<protein>
    <submittedName>
        <fullName evidence="7">Sodium- and chloride-dependent GABA transporter 1</fullName>
    </submittedName>
</protein>
<dbReference type="AlphaFoldDB" id="A0AAD3CRS6"/>
<evidence type="ECO:0000256" key="5">
    <source>
        <dbReference type="ARBA" id="ARBA00023136"/>
    </source>
</evidence>
<dbReference type="NCBIfam" id="NF037979">
    <property type="entry name" value="Na_transp"/>
    <property type="match status" value="1"/>
</dbReference>
<feature type="transmembrane region" description="Helical" evidence="6">
    <location>
        <begin position="401"/>
        <end position="422"/>
    </location>
</feature>
<evidence type="ECO:0000313" key="7">
    <source>
        <dbReference type="EMBL" id="GFH51011.1"/>
    </source>
</evidence>
<keyword evidence="2" id="KW-0813">Transport</keyword>
<feature type="transmembrane region" description="Helical" evidence="6">
    <location>
        <begin position="162"/>
        <end position="180"/>
    </location>
</feature>
<evidence type="ECO:0000256" key="2">
    <source>
        <dbReference type="ARBA" id="ARBA00022448"/>
    </source>
</evidence>
<feature type="transmembrane region" description="Helical" evidence="6">
    <location>
        <begin position="44"/>
        <end position="66"/>
    </location>
</feature>
<dbReference type="PRINTS" id="PR00176">
    <property type="entry name" value="NANEUSMPORT"/>
</dbReference>
<comment type="caution">
    <text evidence="7">The sequence shown here is derived from an EMBL/GenBank/DDBJ whole genome shotgun (WGS) entry which is preliminary data.</text>
</comment>
<reference evidence="7 8" key="1">
    <citation type="journal article" date="2021" name="Sci. Rep.">
        <title>The genome of the diatom Chaetoceros tenuissimus carries an ancient integrated fragment of an extant virus.</title>
        <authorList>
            <person name="Hongo Y."/>
            <person name="Kimura K."/>
            <person name="Takaki Y."/>
            <person name="Yoshida Y."/>
            <person name="Baba S."/>
            <person name="Kobayashi G."/>
            <person name="Nagasaki K."/>
            <person name="Hano T."/>
            <person name="Tomaru Y."/>
        </authorList>
    </citation>
    <scope>NUCLEOTIDE SEQUENCE [LARGE SCALE GENOMIC DNA]</scope>
    <source>
        <strain evidence="7 8">NIES-3715</strain>
    </source>
</reference>
<dbReference type="InterPro" id="IPR000175">
    <property type="entry name" value="Na/ntran_symport"/>
</dbReference>
<dbReference type="PANTHER" id="PTHR11616:SF240">
    <property type="entry name" value="BLOATED TUBULES, ISOFORM B-RELATED"/>
    <property type="match status" value="1"/>
</dbReference>
<sequence>MSNEERENWTSRPAFLLAAIGSAVGFGNIWRFPALAYKYGGGSFFIPYILAVIFIGFPLLLLEIALGQHLKTGDVGVFGCIDTRLRGVGLSAVLCGFLVTGYYVPLLSWVLRSLCESFGEMKNKWSGAVTGSAASDYFFNDIVGMETLGANLTPTRLVFTNVFYLLLSWITIGGCVFFGIKWTGRIAYFTMGLPIVLLFLFLFRAITLPNAGEGIQAYIGHWDTTVLTEHKDVFSTAVSQVFFSLGTTFGIMTAFGSHCPNNSPATENAAVIAVSNSLFSFIAGFGVFGSLGYLKYIENADSFDEVVQSGPSLMFGAYPAVLSTLQGGIHWIRLLYFNLFLLGIDSAFALTEALLTVVKDSAFGKSKSEKGIVIVAASVGCLMGLLYVTDAGLIFLDVVDFYVNFIMLLIGFSKAFAAGWMYDLNSQIEKYGIVAKMYITTTFGALFLASLCWFGPKGDTTILGFIVLILSYGCGMFLVISKLKENDLDVKESLHDLGTSNVLKLTSHLESSCGKIPRAWPYLIKHVIPQVLLVLFVNLVFSRNEYGIEFSNYEGYPAPFQAIGILVVIFISSVFVLGFVKPQAYNVLSSSDEKPFDSSLKTQDDGQTNYVEMSSVA</sequence>
<keyword evidence="4 6" id="KW-1133">Transmembrane helix</keyword>
<dbReference type="PANTHER" id="PTHR11616">
    <property type="entry name" value="SODIUM/CHLORIDE DEPENDENT TRANSPORTER"/>
    <property type="match status" value="1"/>
</dbReference>
<evidence type="ECO:0000256" key="6">
    <source>
        <dbReference type="SAM" id="Phobius"/>
    </source>
</evidence>
<organism evidence="7 8">
    <name type="scientific">Chaetoceros tenuissimus</name>
    <dbReference type="NCBI Taxonomy" id="426638"/>
    <lineage>
        <taxon>Eukaryota</taxon>
        <taxon>Sar</taxon>
        <taxon>Stramenopiles</taxon>
        <taxon>Ochrophyta</taxon>
        <taxon>Bacillariophyta</taxon>
        <taxon>Coscinodiscophyceae</taxon>
        <taxon>Chaetocerotophycidae</taxon>
        <taxon>Chaetocerotales</taxon>
        <taxon>Chaetocerotaceae</taxon>
        <taxon>Chaetoceros</taxon>
    </lineage>
</organism>
<name>A0AAD3CRS6_9STRA</name>
<feature type="transmembrane region" description="Helical" evidence="6">
    <location>
        <begin position="561"/>
        <end position="580"/>
    </location>
</feature>
<keyword evidence="5 6" id="KW-0472">Membrane</keyword>
<feature type="transmembrane region" description="Helical" evidence="6">
    <location>
        <begin position="335"/>
        <end position="358"/>
    </location>
</feature>
<feature type="transmembrane region" description="Helical" evidence="6">
    <location>
        <begin position="462"/>
        <end position="481"/>
    </location>
</feature>
<dbReference type="Pfam" id="PF00209">
    <property type="entry name" value="SNF"/>
    <property type="match status" value="1"/>
</dbReference>
<dbReference type="GO" id="GO:0035725">
    <property type="term" value="P:sodium ion transmembrane transport"/>
    <property type="evidence" value="ECO:0007669"/>
    <property type="project" value="TreeGrafter"/>
</dbReference>